<dbReference type="EMBL" id="FQXG01000011">
    <property type="protein sequence ID" value="SHI22693.1"/>
    <property type="molecule type" value="Genomic_DNA"/>
</dbReference>
<sequence length="488" mass="54356">MNKKLLATLISASILAGCSSSKDNDNDNQGPAVQNATFTFVTEVKRSGDIENPIEDPGLEIENPIVPPPTIENPIELPETENPIEREEFAICAVPGLSLMQHDLDGNLMETALITDENGQITFNQDEDSLVTFALGNDADTNYITVQQSLLQQDAVIELSPELARGLVAADCDNLAEEELELAEGADLFTLVDVTNANVSRSAIAAFANGEERFLDESNAYPGYEIALDSHNEGAFLLSQLDQAGYLDYAIVEHYPVYHDAQEDIKIALPVEYKMADKVLVENIAEHDFYASWFDGTSLRWPNMKHEDHIFVPAELELMVQTRTYFTPNDEFVVKAVNLHADPYSISLPDLSNEYLRYANMLAGTLSLATTLESYTQVMHANYEAYCLEWGYDWNTMKCMKELAPSHVIITDQTVTALPELVIDVAQAPRADTAELVLTSLEIELSTQPQLWYLLEDELDIEFDVTEEQRIEALSADHITMSSDVKIN</sequence>
<name>A0A1M5ZFN2_9GAMM</name>
<organism evidence="2 3">
    <name type="scientific">Ferrimonas marina</name>
    <dbReference type="NCBI Taxonomy" id="299255"/>
    <lineage>
        <taxon>Bacteria</taxon>
        <taxon>Pseudomonadati</taxon>
        <taxon>Pseudomonadota</taxon>
        <taxon>Gammaproteobacteria</taxon>
        <taxon>Alteromonadales</taxon>
        <taxon>Ferrimonadaceae</taxon>
        <taxon>Ferrimonas</taxon>
    </lineage>
</organism>
<protein>
    <submittedName>
        <fullName evidence="2">Uncharacterized protein</fullName>
    </submittedName>
</protein>
<feature type="region of interest" description="Disordered" evidence="1">
    <location>
        <begin position="52"/>
        <end position="72"/>
    </location>
</feature>
<proteinExistence type="predicted"/>
<reference evidence="2 3" key="1">
    <citation type="submission" date="2016-11" db="EMBL/GenBank/DDBJ databases">
        <authorList>
            <person name="Jaros S."/>
            <person name="Januszkiewicz K."/>
            <person name="Wedrychowicz H."/>
        </authorList>
    </citation>
    <scope>NUCLEOTIDE SEQUENCE [LARGE SCALE GENOMIC DNA]</scope>
    <source>
        <strain evidence="2 3">DSM 16917</strain>
    </source>
</reference>
<dbReference type="AlphaFoldDB" id="A0A1M5ZFN2"/>
<dbReference type="OrthoDB" id="9815272at2"/>
<evidence type="ECO:0000313" key="3">
    <source>
        <dbReference type="Proteomes" id="UP000184268"/>
    </source>
</evidence>
<gene>
    <name evidence="2" type="ORF">SAMN02745129_0171</name>
</gene>
<accession>A0A1M5ZFN2</accession>
<dbReference type="PROSITE" id="PS51257">
    <property type="entry name" value="PROKAR_LIPOPROTEIN"/>
    <property type="match status" value="1"/>
</dbReference>
<dbReference type="RefSeq" id="WP_067662499.1">
    <property type="nucleotide sequence ID" value="NZ_FQXG01000011.1"/>
</dbReference>
<evidence type="ECO:0000313" key="2">
    <source>
        <dbReference type="EMBL" id="SHI22693.1"/>
    </source>
</evidence>
<keyword evidence="3" id="KW-1185">Reference proteome</keyword>
<dbReference type="Proteomes" id="UP000184268">
    <property type="component" value="Unassembled WGS sequence"/>
</dbReference>
<evidence type="ECO:0000256" key="1">
    <source>
        <dbReference type="SAM" id="MobiDB-lite"/>
    </source>
</evidence>